<keyword evidence="5 9" id="KW-0460">Magnesium</keyword>
<evidence type="ECO:0000259" key="10">
    <source>
        <dbReference type="PROSITE" id="PS51371"/>
    </source>
</evidence>
<comment type="function">
    <text evidence="9">Acts as a magnesium transporter.</text>
</comment>
<dbReference type="Pfam" id="PF00571">
    <property type="entry name" value="CBS"/>
    <property type="match status" value="2"/>
</dbReference>
<feature type="transmembrane region" description="Helical" evidence="9">
    <location>
        <begin position="289"/>
        <end position="308"/>
    </location>
</feature>
<comment type="caution">
    <text evidence="9">Lacks conserved residue(s) required for the propagation of feature annotation.</text>
</comment>
<feature type="domain" description="CBS" evidence="10">
    <location>
        <begin position="141"/>
        <end position="204"/>
    </location>
</feature>
<dbReference type="PANTHER" id="PTHR43773:SF1">
    <property type="entry name" value="MAGNESIUM TRANSPORTER MGTE"/>
    <property type="match status" value="1"/>
</dbReference>
<dbReference type="RefSeq" id="WP_013597594.1">
    <property type="nucleotide sequence ID" value="NC_015144.1"/>
</dbReference>
<keyword evidence="3 9" id="KW-0813">Transport</keyword>
<dbReference type="Proteomes" id="UP000008641">
    <property type="component" value="Chromosome"/>
</dbReference>
<dbReference type="SMART" id="SM00924">
    <property type="entry name" value="MgtE_N"/>
    <property type="match status" value="1"/>
</dbReference>
<feature type="domain" description="CBS" evidence="10">
    <location>
        <begin position="205"/>
        <end position="261"/>
    </location>
</feature>
<keyword evidence="7 9" id="KW-0472">Membrane</keyword>
<dbReference type="NCBIfam" id="TIGR00400">
    <property type="entry name" value="mgtE"/>
    <property type="match status" value="1"/>
</dbReference>
<evidence type="ECO:0000256" key="4">
    <source>
        <dbReference type="ARBA" id="ARBA00022692"/>
    </source>
</evidence>
<keyword evidence="9" id="KW-0479">Metal-binding</keyword>
<evidence type="ECO:0000256" key="5">
    <source>
        <dbReference type="ARBA" id="ARBA00022842"/>
    </source>
</evidence>
<evidence type="ECO:0000256" key="6">
    <source>
        <dbReference type="ARBA" id="ARBA00022989"/>
    </source>
</evidence>
<dbReference type="InterPro" id="IPR036739">
    <property type="entry name" value="SLC41_membr_dom_sf"/>
</dbReference>
<keyword evidence="9" id="KW-1003">Cell membrane</keyword>
<dbReference type="InterPro" id="IPR006668">
    <property type="entry name" value="Mg_transptr_MgtE_intracell_dom"/>
</dbReference>
<dbReference type="eggNOG" id="COG2239">
    <property type="taxonomic scope" value="Bacteria"/>
</dbReference>
<protein>
    <recommendedName>
        <fullName evidence="9">Magnesium transporter MgtE</fullName>
    </recommendedName>
</protein>
<dbReference type="Gene3D" id="1.25.60.10">
    <property type="entry name" value="MgtE N-terminal domain-like"/>
    <property type="match status" value="1"/>
</dbReference>
<dbReference type="SUPFAM" id="SSF54631">
    <property type="entry name" value="CBS-domain pair"/>
    <property type="match status" value="1"/>
</dbReference>
<dbReference type="InterPro" id="IPR006669">
    <property type="entry name" value="MgtE_transporter"/>
</dbReference>
<sequence length="452" mass="50125">MNEEITKEHITDLIADIKDRNGRAVKSLIGDLHPADIAEVMSELSVEEQSFVIDLLDNEVSANVLLELEEEDRKKILKTFSAKEIAEEVINEMDTDDAADVISELSDRKKVEVISQIEDPEHAKEIVELLKYDEDTAGGLMGKEYIKVYKDWSIITAVKQMRRQAEEMEEVFSIYVVDKDERLLGILSLKKLLTTSSNTKIEDVFNDKIQYVNTFTTDVEVANVITKYDLYEIPVVDELKRLVGVITVDDVIDVIREEAEENYQLAAGITQNVDTDDSIWRLTRARIPWLLIGMFGGIGAAGIMNGLSEELAQYTILLTFVPLIQSTAGNVGIQSSAIIVQSLANGSLKNSSVLKLLGKEFLLGLLNGLIIAIVVLSISHFVFGTSYKISLTICLALITVIINAAIIGTFIPTLLHKRGMDPAVSTGPFITTSNDILGVFIYFMIAKMILGF</sequence>
<dbReference type="Gene3D" id="1.10.357.20">
    <property type="entry name" value="SLC41 divalent cation transporters, integral membrane domain"/>
    <property type="match status" value="1"/>
</dbReference>
<dbReference type="SUPFAM" id="SSF158791">
    <property type="entry name" value="MgtE N-terminal domain-like"/>
    <property type="match status" value="1"/>
</dbReference>
<dbReference type="Pfam" id="PF01769">
    <property type="entry name" value="MgtE"/>
    <property type="match status" value="1"/>
</dbReference>
<dbReference type="STRING" id="865938.Weevi_0483"/>
<evidence type="ECO:0000313" key="12">
    <source>
        <dbReference type="Proteomes" id="UP000008641"/>
    </source>
</evidence>
<dbReference type="InterPro" id="IPR006667">
    <property type="entry name" value="SLC41_membr_dom"/>
</dbReference>
<proteinExistence type="inferred from homology"/>
<name>F0NZ73_WEEVC</name>
<dbReference type="InterPro" id="IPR038076">
    <property type="entry name" value="MgtE_N_sf"/>
</dbReference>
<evidence type="ECO:0000256" key="3">
    <source>
        <dbReference type="ARBA" id="ARBA00022448"/>
    </source>
</evidence>
<dbReference type="EMBL" id="CP002455">
    <property type="protein sequence ID" value="ADX67202.1"/>
    <property type="molecule type" value="Genomic_DNA"/>
</dbReference>
<dbReference type="AlphaFoldDB" id="F0NZ73"/>
<dbReference type="SMART" id="SM00116">
    <property type="entry name" value="CBS"/>
    <property type="match status" value="2"/>
</dbReference>
<dbReference type="GO" id="GO:0046872">
    <property type="term" value="F:metal ion binding"/>
    <property type="evidence" value="ECO:0007669"/>
    <property type="project" value="UniProtKB-KW"/>
</dbReference>
<dbReference type="CDD" id="cd04606">
    <property type="entry name" value="CBS_pair_Mg_transporter"/>
    <property type="match status" value="1"/>
</dbReference>
<comment type="subcellular location">
    <subcellularLocation>
        <location evidence="9">Cell membrane</location>
        <topology evidence="9">Multi-pass membrane protein</topology>
    </subcellularLocation>
    <subcellularLocation>
        <location evidence="1">Membrane</location>
        <topology evidence="1">Multi-pass membrane protein</topology>
    </subcellularLocation>
</comment>
<dbReference type="OrthoDB" id="9790355at2"/>
<dbReference type="HOGENOM" id="CLU_037408_1_1_10"/>
<reference evidence="12" key="2">
    <citation type="journal article" date="2011" name="Stand. Genomic Sci.">
        <title>Complete genome sequence of Weeksella virosa type strain (9751T).</title>
        <authorList>
            <person name="Lang E."/>
            <person name="Teshima H."/>
            <person name="Lucas S."/>
            <person name="Lapidus A."/>
            <person name="Hammon N."/>
            <person name="Deshpande S."/>
            <person name="Nolan M."/>
            <person name="Cheng J."/>
            <person name="Pitluck S."/>
            <person name="Liolios K."/>
            <person name="Pagani I."/>
            <person name="Mikhailova N."/>
            <person name="Ivanova N."/>
            <person name="Mavromatis K."/>
            <person name="Pati A."/>
            <person name="Tapia R."/>
            <person name="Han C."/>
            <person name="Goodwin L."/>
            <person name="Chen A."/>
            <person name="Palaniappan K."/>
            <person name="Land M."/>
            <person name="Hauser L."/>
            <person name="Chang Y."/>
            <person name="Jeffries C."/>
            <person name="Brambilla E."/>
            <person name="Kopitz M."/>
            <person name="Rohde M."/>
            <person name="Goker M."/>
            <person name="Tindall B."/>
            <person name="Detter J."/>
            <person name="Woyke T."/>
            <person name="Bristow J."/>
            <person name="Eisen J."/>
            <person name="Markowitz V."/>
            <person name="Hugenholtz P."/>
            <person name="Klenk H."/>
            <person name="Kyrpides N."/>
        </authorList>
    </citation>
    <scope>NUCLEOTIDE SEQUENCE [LARGE SCALE GENOMIC DNA]</scope>
    <source>
        <strain evidence="12">ATCC 43766 / DSM 16922 / JCM 21250 / NBRC 16016 / NCTC 11634 / CL345/78</strain>
    </source>
</reference>
<gene>
    <name evidence="11" type="ordered locus">Weevi_0483</name>
</gene>
<feature type="transmembrane region" description="Helical" evidence="9">
    <location>
        <begin position="361"/>
        <end position="383"/>
    </location>
</feature>
<keyword evidence="8" id="KW-0129">CBS domain</keyword>
<dbReference type="GO" id="GO:0005886">
    <property type="term" value="C:plasma membrane"/>
    <property type="evidence" value="ECO:0007669"/>
    <property type="project" value="UniProtKB-SubCell"/>
</dbReference>
<feature type="transmembrane region" description="Helical" evidence="9">
    <location>
        <begin position="389"/>
        <end position="415"/>
    </location>
</feature>
<dbReference type="Gene3D" id="3.10.580.10">
    <property type="entry name" value="CBS-domain"/>
    <property type="match status" value="1"/>
</dbReference>
<dbReference type="PROSITE" id="PS51371">
    <property type="entry name" value="CBS"/>
    <property type="match status" value="2"/>
</dbReference>
<accession>F0NZ73</accession>
<dbReference type="Pfam" id="PF03448">
    <property type="entry name" value="MgtE_N"/>
    <property type="match status" value="1"/>
</dbReference>
<comment type="subunit">
    <text evidence="9">Homodimer.</text>
</comment>
<organism evidence="11 12">
    <name type="scientific">Weeksella virosa (strain ATCC 43766 / DSM 16922 / JCM 21250 / CCUG 30538 / CDC 9751 / IAM 14551 / NBRC 16016 / NCTC 11634 / CL345/78)</name>
    <dbReference type="NCBI Taxonomy" id="865938"/>
    <lineage>
        <taxon>Bacteria</taxon>
        <taxon>Pseudomonadati</taxon>
        <taxon>Bacteroidota</taxon>
        <taxon>Flavobacteriia</taxon>
        <taxon>Flavobacteriales</taxon>
        <taxon>Weeksellaceae</taxon>
        <taxon>Weeksella</taxon>
    </lineage>
</organism>
<dbReference type="KEGG" id="wvi:Weevi_0483"/>
<evidence type="ECO:0000313" key="11">
    <source>
        <dbReference type="EMBL" id="ADX67202.1"/>
    </source>
</evidence>
<dbReference type="GO" id="GO:0015095">
    <property type="term" value="F:magnesium ion transmembrane transporter activity"/>
    <property type="evidence" value="ECO:0007669"/>
    <property type="project" value="UniProtKB-UniRule"/>
</dbReference>
<dbReference type="SUPFAM" id="SSF161093">
    <property type="entry name" value="MgtE membrane domain-like"/>
    <property type="match status" value="1"/>
</dbReference>
<reference evidence="11 12" key="1">
    <citation type="journal article" date="2011" name="Stand. Genomic Sci.">
        <title>Complete genome sequence of Weeksella virosa type strain (9751).</title>
        <authorList>
            <person name="Lang E."/>
            <person name="Teshima H."/>
            <person name="Lucas S."/>
            <person name="Lapidus A."/>
            <person name="Hammon N."/>
            <person name="Deshpande S."/>
            <person name="Nolan M."/>
            <person name="Cheng J.F."/>
            <person name="Pitluck S."/>
            <person name="Liolios K."/>
            <person name="Pagani I."/>
            <person name="Mikhailova N."/>
            <person name="Ivanova N."/>
            <person name="Mavromatis K."/>
            <person name="Pati A."/>
            <person name="Tapia R."/>
            <person name="Han C."/>
            <person name="Goodwin L."/>
            <person name="Chen A."/>
            <person name="Palaniappan K."/>
            <person name="Land M."/>
            <person name="Hauser L."/>
            <person name="Chang Y.J."/>
            <person name="Jeffries C.D."/>
            <person name="Brambilla E.M."/>
            <person name="Kopitz M."/>
            <person name="Rohde M."/>
            <person name="Goker M."/>
            <person name="Tindall B.J."/>
            <person name="Detter J.C."/>
            <person name="Woyke T."/>
            <person name="Bristow J."/>
            <person name="Eisen J.A."/>
            <person name="Markowitz V."/>
            <person name="Hugenholtz P."/>
            <person name="Klenk H.P."/>
            <person name="Kyrpides N.C."/>
        </authorList>
    </citation>
    <scope>NUCLEOTIDE SEQUENCE [LARGE SCALE GENOMIC DNA]</scope>
    <source>
        <strain evidence="12">ATCC 43766 / DSM 16922 / JCM 21250 / NBRC 16016 / NCTC 11634 / CL345/78</strain>
    </source>
</reference>
<comment type="similarity">
    <text evidence="2 9">Belongs to the SLC41A transporter family.</text>
</comment>
<keyword evidence="6 9" id="KW-1133">Transmembrane helix</keyword>
<dbReference type="InterPro" id="IPR046342">
    <property type="entry name" value="CBS_dom_sf"/>
</dbReference>
<feature type="transmembrane region" description="Helical" evidence="9">
    <location>
        <begin position="427"/>
        <end position="450"/>
    </location>
</feature>
<evidence type="ECO:0000256" key="9">
    <source>
        <dbReference type="RuleBase" id="RU362011"/>
    </source>
</evidence>
<dbReference type="PANTHER" id="PTHR43773">
    <property type="entry name" value="MAGNESIUM TRANSPORTER MGTE"/>
    <property type="match status" value="1"/>
</dbReference>
<evidence type="ECO:0000256" key="1">
    <source>
        <dbReference type="ARBA" id="ARBA00004141"/>
    </source>
</evidence>
<keyword evidence="4 9" id="KW-0812">Transmembrane</keyword>
<dbReference type="InterPro" id="IPR000644">
    <property type="entry name" value="CBS_dom"/>
</dbReference>
<evidence type="ECO:0000256" key="2">
    <source>
        <dbReference type="ARBA" id="ARBA00009749"/>
    </source>
</evidence>
<evidence type="ECO:0000256" key="8">
    <source>
        <dbReference type="PROSITE-ProRule" id="PRU00703"/>
    </source>
</evidence>
<keyword evidence="12" id="KW-1185">Reference proteome</keyword>
<evidence type="ECO:0000256" key="7">
    <source>
        <dbReference type="ARBA" id="ARBA00023136"/>
    </source>
</evidence>